<protein>
    <submittedName>
        <fullName evidence="3">Ubiquitin family protein</fullName>
    </submittedName>
</protein>
<feature type="domain" description="Ubiquitin-like" evidence="2">
    <location>
        <begin position="23"/>
        <end position="98"/>
    </location>
</feature>
<dbReference type="InterPro" id="IPR022617">
    <property type="entry name" value="Rad60/SUMO-like_dom"/>
</dbReference>
<proteinExistence type="predicted"/>
<comment type="caution">
    <text evidence="3">The sequence shown here is derived from an EMBL/GenBank/DDBJ whole genome shotgun (WGS) entry which is preliminary data.</text>
</comment>
<evidence type="ECO:0000256" key="1">
    <source>
        <dbReference type="SAM" id="MobiDB-lite"/>
    </source>
</evidence>
<dbReference type="FunFam" id="3.10.20.90:FF:000202">
    <property type="entry name" value="Small ubiquitin-related modifier I"/>
    <property type="match status" value="1"/>
</dbReference>
<dbReference type="SMART" id="SM00213">
    <property type="entry name" value="UBQ"/>
    <property type="match status" value="1"/>
</dbReference>
<accession>A0AAD8XSX1</accession>
<evidence type="ECO:0000259" key="2">
    <source>
        <dbReference type="PROSITE" id="PS50053"/>
    </source>
</evidence>
<evidence type="ECO:0000313" key="4">
    <source>
        <dbReference type="Proteomes" id="UP001224775"/>
    </source>
</evidence>
<dbReference type="Pfam" id="PF11976">
    <property type="entry name" value="Rad60-SLD"/>
    <property type="match status" value="1"/>
</dbReference>
<feature type="region of interest" description="Disordered" evidence="1">
    <location>
        <begin position="1"/>
        <end position="26"/>
    </location>
</feature>
<dbReference type="Gene3D" id="3.10.20.90">
    <property type="entry name" value="Phosphatidylinositol 3-kinase Catalytic Subunit, Chain A, domain 1"/>
    <property type="match status" value="1"/>
</dbReference>
<dbReference type="Proteomes" id="UP001224775">
    <property type="component" value="Unassembled WGS sequence"/>
</dbReference>
<dbReference type="SUPFAM" id="SSF54236">
    <property type="entry name" value="Ubiquitin-like"/>
    <property type="match status" value="1"/>
</dbReference>
<dbReference type="InterPro" id="IPR029071">
    <property type="entry name" value="Ubiquitin-like_domsf"/>
</dbReference>
<sequence length="100" mass="10996">MSDNEGQKPADGGEDQKPGAEPITIRVRDQTGEETFFKIKKSTKMSKVIQTYASRKGVDSTTLRFLVDGERVQPDDTPGSLDLDDQDQIDCMLEQSGGCL</sequence>
<dbReference type="PANTHER" id="PTHR10562">
    <property type="entry name" value="SMALL UBIQUITIN-RELATED MODIFIER"/>
    <property type="match status" value="1"/>
</dbReference>
<evidence type="ECO:0000313" key="3">
    <source>
        <dbReference type="EMBL" id="KAK1732888.1"/>
    </source>
</evidence>
<dbReference type="AlphaFoldDB" id="A0AAD8XSX1"/>
<dbReference type="EMBL" id="JATAAI010000056">
    <property type="protein sequence ID" value="KAK1732888.1"/>
    <property type="molecule type" value="Genomic_DNA"/>
</dbReference>
<dbReference type="PROSITE" id="PS50053">
    <property type="entry name" value="UBIQUITIN_2"/>
    <property type="match status" value="1"/>
</dbReference>
<keyword evidence="4" id="KW-1185">Reference proteome</keyword>
<organism evidence="3 4">
    <name type="scientific">Skeletonema marinoi</name>
    <dbReference type="NCBI Taxonomy" id="267567"/>
    <lineage>
        <taxon>Eukaryota</taxon>
        <taxon>Sar</taxon>
        <taxon>Stramenopiles</taxon>
        <taxon>Ochrophyta</taxon>
        <taxon>Bacillariophyta</taxon>
        <taxon>Coscinodiscophyceae</taxon>
        <taxon>Thalassiosirophycidae</taxon>
        <taxon>Thalassiosirales</taxon>
        <taxon>Skeletonemataceae</taxon>
        <taxon>Skeletonema</taxon>
        <taxon>Skeletonema marinoi-dohrnii complex</taxon>
    </lineage>
</organism>
<dbReference type="InterPro" id="IPR000626">
    <property type="entry name" value="Ubiquitin-like_dom"/>
</dbReference>
<reference evidence="3" key="1">
    <citation type="submission" date="2023-06" db="EMBL/GenBank/DDBJ databases">
        <title>Survivors Of The Sea: Transcriptome response of Skeletonema marinoi to long-term dormancy.</title>
        <authorList>
            <person name="Pinder M.I.M."/>
            <person name="Kourtchenko O."/>
            <person name="Robertson E.K."/>
            <person name="Larsson T."/>
            <person name="Maumus F."/>
            <person name="Osuna-Cruz C.M."/>
            <person name="Vancaester E."/>
            <person name="Stenow R."/>
            <person name="Vandepoele K."/>
            <person name="Ploug H."/>
            <person name="Bruchert V."/>
            <person name="Godhe A."/>
            <person name="Topel M."/>
        </authorList>
    </citation>
    <scope>NUCLEOTIDE SEQUENCE</scope>
    <source>
        <strain evidence="3">R05AC</strain>
    </source>
</reference>
<name>A0AAD8XSX1_9STRA</name>
<gene>
    <name evidence="3" type="ORF">QTG54_016426</name>
</gene>